<comment type="caution">
    <text evidence="2">The sequence shown here is derived from an EMBL/GenBank/DDBJ whole genome shotgun (WGS) entry which is preliminary data.</text>
</comment>
<name>A0AAN8NHU5_9PEZI</name>
<keyword evidence="1" id="KW-0732">Signal</keyword>
<feature type="chain" id="PRO_5042874535" evidence="1">
    <location>
        <begin position="24"/>
        <end position="127"/>
    </location>
</feature>
<keyword evidence="3" id="KW-1185">Reference proteome</keyword>
<sequence>MKFSILTATTLLLASGLVDLATAGCVEFWEGTAPFCDSKCPEKLGIYTCEGTGRYSTRGNGGKCWTGKKQVCRCCANTKWVEEVCVNPTKSKTKCVGLVLMCSRIGVKKDGSEVVCSVYACGACFFA</sequence>
<protein>
    <submittedName>
        <fullName evidence="2">Uncharacterized protein</fullName>
    </submittedName>
</protein>
<evidence type="ECO:0000313" key="3">
    <source>
        <dbReference type="Proteomes" id="UP001313282"/>
    </source>
</evidence>
<proteinExistence type="predicted"/>
<accession>A0AAN8NHU5</accession>
<evidence type="ECO:0000313" key="2">
    <source>
        <dbReference type="EMBL" id="KAK6357184.1"/>
    </source>
</evidence>
<evidence type="ECO:0000256" key="1">
    <source>
        <dbReference type="SAM" id="SignalP"/>
    </source>
</evidence>
<reference evidence="2 3" key="1">
    <citation type="submission" date="2019-10" db="EMBL/GenBank/DDBJ databases">
        <authorList>
            <person name="Palmer J.M."/>
        </authorList>
    </citation>
    <scope>NUCLEOTIDE SEQUENCE [LARGE SCALE GENOMIC DNA]</scope>
    <source>
        <strain evidence="2 3">TWF718</strain>
    </source>
</reference>
<gene>
    <name evidence="2" type="ORF">TWF718_001508</name>
</gene>
<feature type="signal peptide" evidence="1">
    <location>
        <begin position="1"/>
        <end position="23"/>
    </location>
</feature>
<dbReference type="AlphaFoldDB" id="A0AAN8NHU5"/>
<dbReference type="Proteomes" id="UP001313282">
    <property type="component" value="Unassembled WGS sequence"/>
</dbReference>
<dbReference type="EMBL" id="JAVHNR010000001">
    <property type="protein sequence ID" value="KAK6357184.1"/>
    <property type="molecule type" value="Genomic_DNA"/>
</dbReference>
<organism evidence="2 3">
    <name type="scientific">Orbilia javanica</name>
    <dbReference type="NCBI Taxonomy" id="47235"/>
    <lineage>
        <taxon>Eukaryota</taxon>
        <taxon>Fungi</taxon>
        <taxon>Dikarya</taxon>
        <taxon>Ascomycota</taxon>
        <taxon>Pezizomycotina</taxon>
        <taxon>Orbiliomycetes</taxon>
        <taxon>Orbiliales</taxon>
        <taxon>Orbiliaceae</taxon>
        <taxon>Orbilia</taxon>
    </lineage>
</organism>